<proteinExistence type="predicted"/>
<gene>
    <name evidence="2" type="ORF">UFOVP1226_11</name>
    <name evidence="1" type="ORF">UFOVP278_31</name>
</gene>
<evidence type="ECO:0000313" key="1">
    <source>
        <dbReference type="EMBL" id="CAB4134937.1"/>
    </source>
</evidence>
<dbReference type="EMBL" id="LR797174">
    <property type="protein sequence ID" value="CAB4191003.1"/>
    <property type="molecule type" value="Genomic_DNA"/>
</dbReference>
<sequence length="265" mass="29209">MAGLNDIGTYKVELDAGFYQNVFTLDDDVLGILDTDYLEGSTTFFDVTQYVVGVTIKRGRSSQDAQFGAATCNIVIDDLLGQDKFSVANSASPYWNSDRGRLGFEPRRQVRISRNDQYMFNGFIVRYNTEFSMDNHNMISIECADAFLNLSTTTINGFSPPAEKSGARVDRILGLPEVGFPTDPAPVIETGVANLSNLAIATQTPLAYFNMLISEAEQGRLYVDRNGALNWEARTPNSTEASPTIIFADNDAAKIPYATLEVIYE</sequence>
<dbReference type="EMBL" id="LR796291">
    <property type="protein sequence ID" value="CAB4134937.1"/>
    <property type="molecule type" value="Genomic_DNA"/>
</dbReference>
<evidence type="ECO:0000313" key="2">
    <source>
        <dbReference type="EMBL" id="CAB4191003.1"/>
    </source>
</evidence>
<protein>
    <submittedName>
        <fullName evidence="1">Uncharacterized protein</fullName>
    </submittedName>
</protein>
<organism evidence="1">
    <name type="scientific">uncultured Caudovirales phage</name>
    <dbReference type="NCBI Taxonomy" id="2100421"/>
    <lineage>
        <taxon>Viruses</taxon>
        <taxon>Duplodnaviria</taxon>
        <taxon>Heunggongvirae</taxon>
        <taxon>Uroviricota</taxon>
        <taxon>Caudoviricetes</taxon>
        <taxon>Peduoviridae</taxon>
        <taxon>Maltschvirus</taxon>
        <taxon>Maltschvirus maltsch</taxon>
    </lineage>
</organism>
<accession>A0A6J5LPL3</accession>
<name>A0A6J5LPL3_9CAUD</name>
<reference evidence="1" key="1">
    <citation type="submission" date="2020-04" db="EMBL/GenBank/DDBJ databases">
        <authorList>
            <person name="Chiriac C."/>
            <person name="Salcher M."/>
            <person name="Ghai R."/>
            <person name="Kavagutti S V."/>
        </authorList>
    </citation>
    <scope>NUCLEOTIDE SEQUENCE</scope>
</reference>